<dbReference type="GO" id="GO:0009252">
    <property type="term" value="P:peptidoglycan biosynthetic process"/>
    <property type="evidence" value="ECO:0007669"/>
    <property type="project" value="UniProtKB-KW"/>
</dbReference>
<keyword evidence="2 10" id="KW-0732">Signal</keyword>
<keyword evidence="13" id="KW-1185">Reference proteome</keyword>
<keyword evidence="12" id="KW-0121">Carboxypeptidase</keyword>
<accession>A0A345XPP8</accession>
<evidence type="ECO:0000256" key="10">
    <source>
        <dbReference type="SAM" id="SignalP"/>
    </source>
</evidence>
<evidence type="ECO:0000313" key="12">
    <source>
        <dbReference type="EMBL" id="AXK33614.1"/>
    </source>
</evidence>
<sequence>MRNATKSARRWGIGLTTVAATVSMLAAGASAQAAEGKAAGPEGVGAQGAHLLDAGSGETLWSKDDTTTRQMASTTKIMTAIVALETDGALDKQVTVKQEYRDYVQREGGSTADLKTGDKLTVGQLLPALMLPSGCDAAYAIADALGSGESLKERTDSFIGKMNTTADELGLKNTEFDSFDGISPGGDNYTTPGDLAKMAQHAMQNETFAETVRTTTAEEKATNGRTYTWTNTNQLLGSYEGAIGVKTGSGTAAGPCLVFAVERDGKTIIGVVLNSESGDARYTDAKAMLDWAYGTETQQMKLRKLPADAQRD</sequence>
<dbReference type="Proteomes" id="UP000254425">
    <property type="component" value="Chromosome"/>
</dbReference>
<keyword evidence="4" id="KW-0133">Cell shape</keyword>
<feature type="domain" description="Peptidase S11 D-alanyl-D-alanine carboxypeptidase A N-terminal" evidence="11">
    <location>
        <begin position="39"/>
        <end position="276"/>
    </location>
</feature>
<evidence type="ECO:0000256" key="2">
    <source>
        <dbReference type="ARBA" id="ARBA00022729"/>
    </source>
</evidence>
<evidence type="ECO:0000256" key="4">
    <source>
        <dbReference type="ARBA" id="ARBA00022960"/>
    </source>
</evidence>
<dbReference type="PRINTS" id="PR00725">
    <property type="entry name" value="DADACBPTASE1"/>
</dbReference>
<evidence type="ECO:0000256" key="9">
    <source>
        <dbReference type="RuleBase" id="RU004016"/>
    </source>
</evidence>
<gene>
    <name evidence="12" type="ORF">DVA86_14085</name>
</gene>
<dbReference type="RefSeq" id="WP_208878566.1">
    <property type="nucleotide sequence ID" value="NZ_CP031320.1"/>
</dbReference>
<dbReference type="SUPFAM" id="SSF56601">
    <property type="entry name" value="beta-lactamase/transpeptidase-like"/>
    <property type="match status" value="1"/>
</dbReference>
<proteinExistence type="inferred from homology"/>
<feature type="chain" id="PRO_5016888795" evidence="10">
    <location>
        <begin position="34"/>
        <end position="312"/>
    </location>
</feature>
<protein>
    <submittedName>
        <fullName evidence="12">D-alanyl-D-alanine carboxypeptidase</fullName>
    </submittedName>
</protein>
<keyword evidence="6" id="KW-0961">Cell wall biogenesis/degradation</keyword>
<keyword evidence="12" id="KW-0645">Protease</keyword>
<dbReference type="GO" id="GO:0009002">
    <property type="term" value="F:serine-type D-Ala-D-Ala carboxypeptidase activity"/>
    <property type="evidence" value="ECO:0007669"/>
    <property type="project" value="InterPro"/>
</dbReference>
<keyword evidence="3" id="KW-0378">Hydrolase</keyword>
<feature type="signal peptide" evidence="10">
    <location>
        <begin position="1"/>
        <end position="33"/>
    </location>
</feature>
<name>A0A345XPP8_9ACTN</name>
<dbReference type="EMBL" id="CP031320">
    <property type="protein sequence ID" value="AXK33614.1"/>
    <property type="molecule type" value="Genomic_DNA"/>
</dbReference>
<evidence type="ECO:0000256" key="7">
    <source>
        <dbReference type="PIRSR" id="PIRSR618044-1"/>
    </source>
</evidence>
<dbReference type="PANTHER" id="PTHR21581">
    <property type="entry name" value="D-ALANYL-D-ALANINE CARBOXYPEPTIDASE"/>
    <property type="match status" value="1"/>
</dbReference>
<evidence type="ECO:0000256" key="5">
    <source>
        <dbReference type="ARBA" id="ARBA00022984"/>
    </source>
</evidence>
<comment type="similarity">
    <text evidence="1 9">Belongs to the peptidase S11 family.</text>
</comment>
<dbReference type="GO" id="GO:0008360">
    <property type="term" value="P:regulation of cell shape"/>
    <property type="evidence" value="ECO:0007669"/>
    <property type="project" value="UniProtKB-KW"/>
</dbReference>
<dbReference type="AlphaFoldDB" id="A0A345XPP8"/>
<dbReference type="GO" id="GO:0071555">
    <property type="term" value="P:cell wall organization"/>
    <property type="evidence" value="ECO:0007669"/>
    <property type="project" value="UniProtKB-KW"/>
</dbReference>
<keyword evidence="5" id="KW-0573">Peptidoglycan synthesis</keyword>
<evidence type="ECO:0000256" key="8">
    <source>
        <dbReference type="PIRSR" id="PIRSR618044-2"/>
    </source>
</evidence>
<dbReference type="InterPro" id="IPR001967">
    <property type="entry name" value="Peptidase_S11_N"/>
</dbReference>
<evidence type="ECO:0000256" key="1">
    <source>
        <dbReference type="ARBA" id="ARBA00007164"/>
    </source>
</evidence>
<dbReference type="KEGG" id="sarm:DVA86_14085"/>
<dbReference type="Pfam" id="PF00768">
    <property type="entry name" value="Peptidase_S11"/>
    <property type="match status" value="1"/>
</dbReference>
<dbReference type="Gene3D" id="3.40.710.10">
    <property type="entry name" value="DD-peptidase/beta-lactamase superfamily"/>
    <property type="match status" value="1"/>
</dbReference>
<dbReference type="PANTHER" id="PTHR21581:SF33">
    <property type="entry name" value="D-ALANYL-D-ALANINE CARBOXYPEPTIDASE DACB"/>
    <property type="match status" value="1"/>
</dbReference>
<feature type="active site" description="Acyl-ester intermediate" evidence="7">
    <location>
        <position position="73"/>
    </location>
</feature>
<reference evidence="12 13" key="1">
    <citation type="submission" date="2018-07" db="EMBL/GenBank/DDBJ databases">
        <title>Draft genome of the type strain Streptomyces armeniacus ATCC 15676.</title>
        <authorList>
            <person name="Labana P."/>
            <person name="Gosse J.T."/>
            <person name="Boddy C.N."/>
        </authorList>
    </citation>
    <scope>NUCLEOTIDE SEQUENCE [LARGE SCALE GENOMIC DNA]</scope>
    <source>
        <strain evidence="12 13">ATCC 15676</strain>
    </source>
</reference>
<evidence type="ECO:0000259" key="11">
    <source>
        <dbReference type="Pfam" id="PF00768"/>
    </source>
</evidence>
<dbReference type="GO" id="GO:0006508">
    <property type="term" value="P:proteolysis"/>
    <property type="evidence" value="ECO:0007669"/>
    <property type="project" value="InterPro"/>
</dbReference>
<feature type="binding site" evidence="8">
    <location>
        <position position="246"/>
    </location>
    <ligand>
        <name>substrate</name>
    </ligand>
</feature>
<evidence type="ECO:0000256" key="6">
    <source>
        <dbReference type="ARBA" id="ARBA00023316"/>
    </source>
</evidence>
<dbReference type="InterPro" id="IPR018044">
    <property type="entry name" value="Peptidase_S11"/>
</dbReference>
<organism evidence="12 13">
    <name type="scientific">Streptomyces armeniacus</name>
    <dbReference type="NCBI Taxonomy" id="83291"/>
    <lineage>
        <taxon>Bacteria</taxon>
        <taxon>Bacillati</taxon>
        <taxon>Actinomycetota</taxon>
        <taxon>Actinomycetes</taxon>
        <taxon>Kitasatosporales</taxon>
        <taxon>Streptomycetaceae</taxon>
        <taxon>Streptomyces</taxon>
    </lineage>
</organism>
<evidence type="ECO:0000313" key="13">
    <source>
        <dbReference type="Proteomes" id="UP000254425"/>
    </source>
</evidence>
<feature type="active site" evidence="7">
    <location>
        <position position="133"/>
    </location>
</feature>
<dbReference type="InterPro" id="IPR012338">
    <property type="entry name" value="Beta-lactam/transpept-like"/>
</dbReference>
<feature type="active site" description="Proton acceptor" evidence="7">
    <location>
        <position position="76"/>
    </location>
</feature>
<evidence type="ECO:0000256" key="3">
    <source>
        <dbReference type="ARBA" id="ARBA00022801"/>
    </source>
</evidence>